<evidence type="ECO:0000256" key="1">
    <source>
        <dbReference type="SAM" id="MobiDB-lite"/>
    </source>
</evidence>
<protein>
    <submittedName>
        <fullName evidence="2">Uncharacterized protein</fullName>
    </submittedName>
</protein>
<organism evidence="2 3">
    <name type="scientific">Mycena sanguinolenta</name>
    <dbReference type="NCBI Taxonomy" id="230812"/>
    <lineage>
        <taxon>Eukaryota</taxon>
        <taxon>Fungi</taxon>
        <taxon>Dikarya</taxon>
        <taxon>Basidiomycota</taxon>
        <taxon>Agaricomycotina</taxon>
        <taxon>Agaricomycetes</taxon>
        <taxon>Agaricomycetidae</taxon>
        <taxon>Agaricales</taxon>
        <taxon>Marasmiineae</taxon>
        <taxon>Mycenaceae</taxon>
        <taxon>Mycena</taxon>
    </lineage>
</organism>
<sequence>MFSHSQQFTVAGGTFSNTTNNNYTAAPSLPSDFRMIPMGDIDLQQQIRGDERTGVAYSRPSNECVFPCIKEVTQNNDNLQIDAVPPELPRSSRIDPVSAETITTFIDSLTLEQYHHICDWNPRQYRRITIFAATTVNAGQPCCNILAMNAKNSVNIALLPNEEAPCLNDWTTFEGETVYGDLADSVSSRSFWSGDVLHNTLSIFVYISRGDWDWDTWLSQANYIFRRLHIVSEFQDYGTASTHIFYLR</sequence>
<keyword evidence="3" id="KW-1185">Reference proteome</keyword>
<dbReference type="OrthoDB" id="258495at2759"/>
<proteinExistence type="predicted"/>
<gene>
    <name evidence="2" type="ORF">MSAN_00117700</name>
</gene>
<evidence type="ECO:0000313" key="3">
    <source>
        <dbReference type="Proteomes" id="UP000623467"/>
    </source>
</evidence>
<name>A0A8H6ZDF0_9AGAR</name>
<feature type="region of interest" description="Disordered" evidence="1">
    <location>
        <begin position="1"/>
        <end position="23"/>
    </location>
</feature>
<dbReference type="Proteomes" id="UP000623467">
    <property type="component" value="Unassembled WGS sequence"/>
</dbReference>
<accession>A0A8H6ZDF0</accession>
<dbReference type="AlphaFoldDB" id="A0A8H6ZDF0"/>
<dbReference type="EMBL" id="JACAZH010000001">
    <property type="protein sequence ID" value="KAF7376998.1"/>
    <property type="molecule type" value="Genomic_DNA"/>
</dbReference>
<reference evidence="2" key="1">
    <citation type="submission" date="2020-05" db="EMBL/GenBank/DDBJ databases">
        <title>Mycena genomes resolve the evolution of fungal bioluminescence.</title>
        <authorList>
            <person name="Tsai I.J."/>
        </authorList>
    </citation>
    <scope>NUCLEOTIDE SEQUENCE</scope>
    <source>
        <strain evidence="2">160909Yilan</strain>
    </source>
</reference>
<evidence type="ECO:0000313" key="2">
    <source>
        <dbReference type="EMBL" id="KAF7376998.1"/>
    </source>
</evidence>
<comment type="caution">
    <text evidence="2">The sequence shown here is derived from an EMBL/GenBank/DDBJ whole genome shotgun (WGS) entry which is preliminary data.</text>
</comment>